<protein>
    <recommendedName>
        <fullName evidence="4">NAD(+)--protein-arginine ADP-ribosyltransferase</fullName>
    </recommendedName>
</protein>
<reference evidence="2" key="1">
    <citation type="submission" date="2022-12" db="EMBL/GenBank/DDBJ databases">
        <title>Complete genome sequence of an Australian strain of Rouxiella badensis DAR84756 and resolution of the R. badensis DSM100043 and R. chamberiensis DSM28324 genomes.</title>
        <authorList>
            <person name="Paul S."/>
            <person name="Anderson P.J."/>
            <person name="Maynard G."/>
            <person name="Dyall-Smith M."/>
            <person name="Kudinha T."/>
        </authorList>
    </citation>
    <scope>NUCLEOTIDE SEQUENCE</scope>
    <source>
        <strain evidence="2">DSM 28324</strain>
    </source>
</reference>
<keyword evidence="3" id="KW-1185">Reference proteome</keyword>
<dbReference type="SUPFAM" id="SSF56399">
    <property type="entry name" value="ADP-ribosylation"/>
    <property type="match status" value="1"/>
</dbReference>
<evidence type="ECO:0000256" key="1">
    <source>
        <dbReference type="SAM" id="MobiDB-lite"/>
    </source>
</evidence>
<gene>
    <name evidence="2" type="ORF">O1V66_06470</name>
</gene>
<dbReference type="EMBL" id="CP114058">
    <property type="protein sequence ID" value="WAT02272.1"/>
    <property type="molecule type" value="Genomic_DNA"/>
</dbReference>
<evidence type="ECO:0000313" key="3">
    <source>
        <dbReference type="Proteomes" id="UP001164712"/>
    </source>
</evidence>
<name>A0ABY7HS75_9GAMM</name>
<accession>A0ABY7HS75</accession>
<dbReference type="Gene3D" id="3.90.176.10">
    <property type="entry name" value="Toxin ADP-ribosyltransferase, Chain A, domain 1"/>
    <property type="match status" value="1"/>
</dbReference>
<dbReference type="Proteomes" id="UP001164712">
    <property type="component" value="Chromosome"/>
</dbReference>
<feature type="region of interest" description="Disordered" evidence="1">
    <location>
        <begin position="1"/>
        <end position="32"/>
    </location>
</feature>
<sequence length="327" mass="36285">MFKGKQAVPKAGTSASPRSSTLQSTSAQEPNPRVKEILSHAMGMKKNPDFIEKYNEDPNATLNILSDILVDKGFALPDVQAALRLFYQHISSISKAASLTSAMQKMKIKAPTKPQLAPEIRLAFQDVYSTNVGFTAINKSLRSGKISLISASDVQSEITRRHGDAVFYGQDGKSILQDIKSVIKDWNRGMTSIYTDSVYNREGTRQTYSHRGQGLSAAGLEQLKSMKPGDIVHSKSIMSVSNQSDVAETFAAQSDLPDKLTYRILGTSALPNRGRNRVESEKESLFSPLASFKIVRFVEKRRTRNHILELEEIHPDQEVGDRQPIPY</sequence>
<evidence type="ECO:0000313" key="2">
    <source>
        <dbReference type="EMBL" id="WAT02272.1"/>
    </source>
</evidence>
<proteinExistence type="predicted"/>
<evidence type="ECO:0008006" key="4">
    <source>
        <dbReference type="Google" id="ProtNLM"/>
    </source>
</evidence>
<organism evidence="2 3">
    <name type="scientific">Rouxiella chamberiensis</name>
    <dbReference type="NCBI Taxonomy" id="1513468"/>
    <lineage>
        <taxon>Bacteria</taxon>
        <taxon>Pseudomonadati</taxon>
        <taxon>Pseudomonadota</taxon>
        <taxon>Gammaproteobacteria</taxon>
        <taxon>Enterobacterales</taxon>
        <taxon>Yersiniaceae</taxon>
        <taxon>Rouxiella</taxon>
    </lineage>
</organism>
<feature type="compositionally biased region" description="Polar residues" evidence="1">
    <location>
        <begin position="13"/>
        <end position="29"/>
    </location>
</feature>
<dbReference type="RefSeq" id="WP_045047955.1">
    <property type="nucleotide sequence ID" value="NZ_CP114058.1"/>
</dbReference>